<proteinExistence type="predicted"/>
<keyword evidence="1" id="KW-0805">Transcription regulation</keyword>
<dbReference type="GO" id="GO:0000976">
    <property type="term" value="F:transcription cis-regulatory region binding"/>
    <property type="evidence" value="ECO:0007669"/>
    <property type="project" value="TreeGrafter"/>
</dbReference>
<comment type="caution">
    <text evidence="6">The sequence shown here is derived from an EMBL/GenBank/DDBJ whole genome shotgun (WGS) entry which is preliminary data.</text>
</comment>
<dbReference type="InterPro" id="IPR050109">
    <property type="entry name" value="HTH-type_TetR-like_transc_reg"/>
</dbReference>
<dbReference type="AlphaFoldDB" id="A0A1E7JJM9"/>
<feature type="domain" description="HTH tetR-type" evidence="5">
    <location>
        <begin position="10"/>
        <end position="70"/>
    </location>
</feature>
<dbReference type="Proteomes" id="UP000176087">
    <property type="component" value="Unassembled WGS sequence"/>
</dbReference>
<evidence type="ECO:0000256" key="4">
    <source>
        <dbReference type="PROSITE-ProRule" id="PRU00335"/>
    </source>
</evidence>
<dbReference type="PROSITE" id="PS50977">
    <property type="entry name" value="HTH_TETR_2"/>
    <property type="match status" value="1"/>
</dbReference>
<evidence type="ECO:0000256" key="2">
    <source>
        <dbReference type="ARBA" id="ARBA00023125"/>
    </source>
</evidence>
<dbReference type="InterPro" id="IPR041583">
    <property type="entry name" value="TetR_C_31"/>
</dbReference>
<dbReference type="SUPFAM" id="SSF48498">
    <property type="entry name" value="Tetracyclin repressor-like, C-terminal domain"/>
    <property type="match status" value="1"/>
</dbReference>
<dbReference type="Pfam" id="PF17940">
    <property type="entry name" value="TetR_C_31"/>
    <property type="match status" value="1"/>
</dbReference>
<dbReference type="InterPro" id="IPR036271">
    <property type="entry name" value="Tet_transcr_reg_TetR-rel_C_sf"/>
</dbReference>
<gene>
    <name evidence="6" type="ORF">AN215_16280</name>
</gene>
<reference evidence="6 7" key="1">
    <citation type="journal article" date="2016" name="Front. Microbiol.">
        <title>Comparative Genomics Analysis of Streptomyces Species Reveals Their Adaptation to the Marine Environment and Their Diversity at the Genomic Level.</title>
        <authorList>
            <person name="Tian X."/>
            <person name="Zhang Z."/>
            <person name="Yang T."/>
            <person name="Chen M."/>
            <person name="Li J."/>
            <person name="Chen F."/>
            <person name="Yang J."/>
            <person name="Li W."/>
            <person name="Zhang B."/>
            <person name="Zhang Z."/>
            <person name="Wu J."/>
            <person name="Zhang C."/>
            <person name="Long L."/>
            <person name="Xiao J."/>
        </authorList>
    </citation>
    <scope>NUCLEOTIDE SEQUENCE [LARGE SCALE GENOMIC DNA]</scope>
    <source>
        <strain evidence="6 7">SCSIO 10390</strain>
    </source>
</reference>
<dbReference type="OrthoDB" id="5242433at2"/>
<dbReference type="Gene3D" id="1.10.357.10">
    <property type="entry name" value="Tetracycline Repressor, domain 2"/>
    <property type="match status" value="1"/>
</dbReference>
<dbReference type="SUPFAM" id="SSF46689">
    <property type="entry name" value="Homeodomain-like"/>
    <property type="match status" value="1"/>
</dbReference>
<dbReference type="InterPro" id="IPR001647">
    <property type="entry name" value="HTH_TetR"/>
</dbReference>
<keyword evidence="2 4" id="KW-0238">DNA-binding</keyword>
<evidence type="ECO:0000259" key="5">
    <source>
        <dbReference type="PROSITE" id="PS50977"/>
    </source>
</evidence>
<evidence type="ECO:0000256" key="1">
    <source>
        <dbReference type="ARBA" id="ARBA00023015"/>
    </source>
</evidence>
<keyword evidence="7" id="KW-1185">Reference proteome</keyword>
<dbReference type="EMBL" id="LJGT01000040">
    <property type="protein sequence ID" value="OEU87848.1"/>
    <property type="molecule type" value="Genomic_DNA"/>
</dbReference>
<dbReference type="PRINTS" id="PR00455">
    <property type="entry name" value="HTHTETR"/>
</dbReference>
<protein>
    <submittedName>
        <fullName evidence="6">TetR family transcriptional regulator</fullName>
    </submittedName>
</protein>
<sequence length="196" mass="20936">MTPTSAERGQETRRRLLDAAAQLIVEDGWGAVTTRRVADRAELRPGLVHYHFSTVTDLLIEAALASARREMTRAAEAMSQADDASGGVIQVLEMVSEYTATDPTTVLFSEMLLASTRLERLRTELAELMAEWRGGVAEWLRAAGGTSGSQDDAEATALLLGAAIDGLVLHRLIDPSLARISVSGPLARLARVAPAG</sequence>
<evidence type="ECO:0000313" key="7">
    <source>
        <dbReference type="Proteomes" id="UP000176087"/>
    </source>
</evidence>
<dbReference type="Pfam" id="PF00440">
    <property type="entry name" value="TetR_N"/>
    <property type="match status" value="1"/>
</dbReference>
<organism evidence="6 7">
    <name type="scientific">Streptomyces abyssalis</name>
    <dbReference type="NCBI Taxonomy" id="933944"/>
    <lineage>
        <taxon>Bacteria</taxon>
        <taxon>Bacillati</taxon>
        <taxon>Actinomycetota</taxon>
        <taxon>Actinomycetes</taxon>
        <taxon>Kitasatosporales</taxon>
        <taxon>Streptomycetaceae</taxon>
        <taxon>Streptomyces</taxon>
    </lineage>
</organism>
<keyword evidence="3" id="KW-0804">Transcription</keyword>
<dbReference type="GO" id="GO:0003700">
    <property type="term" value="F:DNA-binding transcription factor activity"/>
    <property type="evidence" value="ECO:0007669"/>
    <property type="project" value="TreeGrafter"/>
</dbReference>
<dbReference type="PATRIC" id="fig|933944.5.peg.1297"/>
<evidence type="ECO:0000313" key="6">
    <source>
        <dbReference type="EMBL" id="OEU87848.1"/>
    </source>
</evidence>
<accession>A0A1E7JJM9</accession>
<dbReference type="STRING" id="933944.AN215_16280"/>
<name>A0A1E7JJM9_9ACTN</name>
<dbReference type="PANTHER" id="PTHR30055">
    <property type="entry name" value="HTH-TYPE TRANSCRIPTIONAL REGULATOR RUTR"/>
    <property type="match status" value="1"/>
</dbReference>
<dbReference type="PANTHER" id="PTHR30055:SF234">
    <property type="entry name" value="HTH-TYPE TRANSCRIPTIONAL REGULATOR BETI"/>
    <property type="match status" value="1"/>
</dbReference>
<dbReference type="InterPro" id="IPR009057">
    <property type="entry name" value="Homeodomain-like_sf"/>
</dbReference>
<feature type="DNA-binding region" description="H-T-H motif" evidence="4">
    <location>
        <begin position="33"/>
        <end position="52"/>
    </location>
</feature>
<dbReference type="RefSeq" id="WP_070013698.1">
    <property type="nucleotide sequence ID" value="NZ_LJGS01000044.1"/>
</dbReference>
<evidence type="ECO:0000256" key="3">
    <source>
        <dbReference type="ARBA" id="ARBA00023163"/>
    </source>
</evidence>